<dbReference type="STRING" id="1267766.WYH_01829"/>
<dbReference type="PRINTS" id="PR00455">
    <property type="entry name" value="HTHTETR"/>
</dbReference>
<dbReference type="PATRIC" id="fig|1267766.3.peg.1849"/>
<dbReference type="SUPFAM" id="SSF48498">
    <property type="entry name" value="Tetracyclin repressor-like, C-terminal domain"/>
    <property type="match status" value="1"/>
</dbReference>
<dbReference type="PANTHER" id="PTHR30055">
    <property type="entry name" value="HTH-TYPE TRANSCRIPTIONAL REGULATOR RUTR"/>
    <property type="match status" value="1"/>
</dbReference>
<dbReference type="Pfam" id="PF00440">
    <property type="entry name" value="TetR_N"/>
    <property type="match status" value="1"/>
</dbReference>
<name>A0A0F7KVQ6_9SPHN</name>
<dbReference type="Proteomes" id="UP000034392">
    <property type="component" value="Chromosome"/>
</dbReference>
<sequence>MEDFCGDRLDKRRRAFLGAARRLFIEKGFDDTSLADVVAEAGGSLATLYKLFGNKAGLLFAVVEDRTLSADALIAEIGDACPSPRTALLKIGEAIRERYFDDEGVAISRVVIAYSLKDRQFAADFHRKTVLQSQVALIDLFEKWIATGVVVAGQPRMLAQMFLGMFIQELYVNAISHGSVGAAEFPDLEFRVDFFCRGAGLTD</sequence>
<dbReference type="GO" id="GO:0000976">
    <property type="term" value="F:transcription cis-regulatory region binding"/>
    <property type="evidence" value="ECO:0007669"/>
    <property type="project" value="TreeGrafter"/>
</dbReference>
<dbReference type="RefSeq" id="WP_082347922.1">
    <property type="nucleotide sequence ID" value="NZ_CP011452.2"/>
</dbReference>
<dbReference type="Pfam" id="PF14246">
    <property type="entry name" value="TetR_C_7"/>
    <property type="match status" value="1"/>
</dbReference>
<gene>
    <name evidence="2" type="ORF">WYH_01829</name>
</gene>
<dbReference type="InterPro" id="IPR009057">
    <property type="entry name" value="Homeodomain-like_sf"/>
</dbReference>
<dbReference type="PROSITE" id="PS50977">
    <property type="entry name" value="HTH_TETR_2"/>
    <property type="match status" value="1"/>
</dbReference>
<dbReference type="Gene3D" id="1.10.357.10">
    <property type="entry name" value="Tetracycline Repressor, domain 2"/>
    <property type="match status" value="1"/>
</dbReference>
<proteinExistence type="predicted"/>
<dbReference type="PANTHER" id="PTHR30055:SF119">
    <property type="entry name" value="NALC"/>
    <property type="match status" value="1"/>
</dbReference>
<dbReference type="InterPro" id="IPR001647">
    <property type="entry name" value="HTH_TetR"/>
</dbReference>
<dbReference type="EMBL" id="CP011452">
    <property type="protein sequence ID" value="AKH42865.1"/>
    <property type="molecule type" value="Genomic_DNA"/>
</dbReference>
<protein>
    <submittedName>
        <fullName evidence="2">TetR family regulatory protein</fullName>
    </submittedName>
</protein>
<dbReference type="InterPro" id="IPR050109">
    <property type="entry name" value="HTH-type_TetR-like_transc_reg"/>
</dbReference>
<accession>A0A0F7KVQ6</accession>
<evidence type="ECO:0000313" key="3">
    <source>
        <dbReference type="Proteomes" id="UP000034392"/>
    </source>
</evidence>
<reference evidence="2" key="1">
    <citation type="submission" date="2015-05" db="EMBL/GenBank/DDBJ databases">
        <title>The complete genome of Altererythrobacter atlanticus strain 26DY36.</title>
        <authorList>
            <person name="Wu Y.-H."/>
            <person name="Cheng H."/>
            <person name="Wu X.-W."/>
        </authorList>
    </citation>
    <scope>NUCLEOTIDE SEQUENCE [LARGE SCALE GENOMIC DNA]</scope>
    <source>
        <strain evidence="2">26DY36</strain>
    </source>
</reference>
<dbReference type="SUPFAM" id="SSF46689">
    <property type="entry name" value="Homeodomain-like"/>
    <property type="match status" value="1"/>
</dbReference>
<dbReference type="InterPro" id="IPR039536">
    <property type="entry name" value="TetR_C_Proteobacteria"/>
</dbReference>
<evidence type="ECO:0000256" key="1">
    <source>
        <dbReference type="ARBA" id="ARBA00023125"/>
    </source>
</evidence>
<dbReference type="OrthoDB" id="9816431at2"/>
<dbReference type="KEGG" id="aay:WYH_01829"/>
<evidence type="ECO:0000313" key="2">
    <source>
        <dbReference type="EMBL" id="AKH42865.1"/>
    </source>
</evidence>
<dbReference type="AlphaFoldDB" id="A0A0F7KVQ6"/>
<keyword evidence="3" id="KW-1185">Reference proteome</keyword>
<dbReference type="GO" id="GO:0003700">
    <property type="term" value="F:DNA-binding transcription factor activity"/>
    <property type="evidence" value="ECO:0007669"/>
    <property type="project" value="TreeGrafter"/>
</dbReference>
<organism evidence="2 3">
    <name type="scientific">Croceibacterium atlanticum</name>
    <dbReference type="NCBI Taxonomy" id="1267766"/>
    <lineage>
        <taxon>Bacteria</taxon>
        <taxon>Pseudomonadati</taxon>
        <taxon>Pseudomonadota</taxon>
        <taxon>Alphaproteobacteria</taxon>
        <taxon>Sphingomonadales</taxon>
        <taxon>Erythrobacteraceae</taxon>
        <taxon>Croceibacterium</taxon>
    </lineage>
</organism>
<keyword evidence="1" id="KW-0238">DNA-binding</keyword>
<dbReference type="InterPro" id="IPR036271">
    <property type="entry name" value="Tet_transcr_reg_TetR-rel_C_sf"/>
</dbReference>